<accession>A0A6L6GFV1</accession>
<evidence type="ECO:0000313" key="2">
    <source>
        <dbReference type="Proteomes" id="UP000473854"/>
    </source>
</evidence>
<name>A0A6L6GFV1_9GAMM</name>
<dbReference type="AlphaFoldDB" id="A0A6L6GFV1"/>
<protein>
    <recommendedName>
        <fullName evidence="3">Lipoprotein</fullName>
    </recommendedName>
</protein>
<gene>
    <name evidence="1" type="ORF">GIX10_08505</name>
</gene>
<proteinExistence type="predicted"/>
<evidence type="ECO:0000313" key="1">
    <source>
        <dbReference type="EMBL" id="MTD11470.1"/>
    </source>
</evidence>
<reference evidence="1 2" key="1">
    <citation type="submission" date="2019-11" db="EMBL/GenBank/DDBJ databases">
        <authorList>
            <person name="An D."/>
        </authorList>
    </citation>
    <scope>NUCLEOTIDE SEQUENCE [LARGE SCALE GENOMIC DNA]</scope>
    <source>
        <strain evidence="1 2">YIM 103518</strain>
    </source>
</reference>
<dbReference type="Proteomes" id="UP000473854">
    <property type="component" value="Unassembled WGS sequence"/>
</dbReference>
<comment type="caution">
    <text evidence="1">The sequence shown here is derived from an EMBL/GenBank/DDBJ whole genome shotgun (WGS) entry which is preliminary data.</text>
</comment>
<evidence type="ECO:0008006" key="3">
    <source>
        <dbReference type="Google" id="ProtNLM"/>
    </source>
</evidence>
<dbReference type="GeneID" id="86887982"/>
<dbReference type="EMBL" id="WLYL01000024">
    <property type="protein sequence ID" value="MTD11470.1"/>
    <property type="molecule type" value="Genomic_DNA"/>
</dbReference>
<dbReference type="RefSeq" id="WP_154773067.1">
    <property type="nucleotide sequence ID" value="NZ_JAXHPF010000003.1"/>
</dbReference>
<organism evidence="1 2">
    <name type="scientific">Acinetobacter faecalis</name>
    <dbReference type="NCBI Taxonomy" id="2665161"/>
    <lineage>
        <taxon>Bacteria</taxon>
        <taxon>Pseudomonadati</taxon>
        <taxon>Pseudomonadota</taxon>
        <taxon>Gammaproteobacteria</taxon>
        <taxon>Moraxellales</taxon>
        <taxon>Moraxellaceae</taxon>
        <taxon>Acinetobacter</taxon>
    </lineage>
</organism>
<sequence>MNKFFLLSMGITLASLTACSKMPSECQESWNKMEKFGKKLGVPKEELQKRKKEFEENIEQMDSKEAIKLCSTQNSILEMAK</sequence>
<dbReference type="PROSITE" id="PS51257">
    <property type="entry name" value="PROKAR_LIPOPROTEIN"/>
    <property type="match status" value="1"/>
</dbReference>